<protein>
    <submittedName>
        <fullName evidence="1">Uncharacterized protein</fullName>
    </submittedName>
</protein>
<evidence type="ECO:0000313" key="1">
    <source>
        <dbReference type="EMBL" id="OYD06147.1"/>
    </source>
</evidence>
<name>A0A235B2L5_9BACL</name>
<evidence type="ECO:0000313" key="2">
    <source>
        <dbReference type="Proteomes" id="UP000215459"/>
    </source>
</evidence>
<gene>
    <name evidence="1" type="ORF">CHM34_17995</name>
</gene>
<comment type="caution">
    <text evidence="1">The sequence shown here is derived from an EMBL/GenBank/DDBJ whole genome shotgun (WGS) entry which is preliminary data.</text>
</comment>
<reference evidence="1 2" key="1">
    <citation type="submission" date="2017-07" db="EMBL/GenBank/DDBJ databases">
        <title>The genome sequence of Paludifilum halophilum highlights mechanisms for microbial adaptation to high salt environemnts.</title>
        <authorList>
            <person name="Belbahri L."/>
        </authorList>
    </citation>
    <scope>NUCLEOTIDE SEQUENCE [LARGE SCALE GENOMIC DNA]</scope>
    <source>
        <strain evidence="1 2">DSM 102817</strain>
    </source>
</reference>
<sequence>MLDWNPPQPVVDTVERYQRNNEVYKFSPVEYRLFGGSYYAAIYTSGDDNSWIFMNHKGERLRKSEMRDIVIAIISVNGVYNDLRFNKKVEKVKHDRMYKRNYHLLTKAENWIKKDGSIYKDFLAFKNIFDTCIHYFPILRKTMKEIREIGEKLHRIPYLDETVYQRILELRYEMGRCMFYQNHAQIQSYESRKNVVRYLWKRKKYWLAIRLWYFHWICMSDNLSYKDRKMYRQMNEVYLEGKDPTEVSDVFEPVIQNSRNPN</sequence>
<dbReference type="OrthoDB" id="2988968at2"/>
<proteinExistence type="predicted"/>
<dbReference type="AlphaFoldDB" id="A0A235B2L5"/>
<dbReference type="RefSeq" id="WP_094265995.1">
    <property type="nucleotide sequence ID" value="NZ_NOWF01000019.1"/>
</dbReference>
<dbReference type="EMBL" id="NOWF01000019">
    <property type="protein sequence ID" value="OYD06147.1"/>
    <property type="molecule type" value="Genomic_DNA"/>
</dbReference>
<keyword evidence="2" id="KW-1185">Reference proteome</keyword>
<dbReference type="Proteomes" id="UP000215459">
    <property type="component" value="Unassembled WGS sequence"/>
</dbReference>
<accession>A0A235B2L5</accession>
<organism evidence="1 2">
    <name type="scientific">Paludifilum halophilum</name>
    <dbReference type="NCBI Taxonomy" id="1642702"/>
    <lineage>
        <taxon>Bacteria</taxon>
        <taxon>Bacillati</taxon>
        <taxon>Bacillota</taxon>
        <taxon>Bacilli</taxon>
        <taxon>Bacillales</taxon>
        <taxon>Thermoactinomycetaceae</taxon>
        <taxon>Paludifilum</taxon>
    </lineage>
</organism>